<dbReference type="AlphaFoldDB" id="A0A6A4NYC2"/>
<organism evidence="1 2">
    <name type="scientific">Lupinus albus</name>
    <name type="common">White lupine</name>
    <name type="synonym">Lupinus termis</name>
    <dbReference type="NCBI Taxonomy" id="3870"/>
    <lineage>
        <taxon>Eukaryota</taxon>
        <taxon>Viridiplantae</taxon>
        <taxon>Streptophyta</taxon>
        <taxon>Embryophyta</taxon>
        <taxon>Tracheophyta</taxon>
        <taxon>Spermatophyta</taxon>
        <taxon>Magnoliopsida</taxon>
        <taxon>eudicotyledons</taxon>
        <taxon>Gunneridae</taxon>
        <taxon>Pentapetalae</taxon>
        <taxon>rosids</taxon>
        <taxon>fabids</taxon>
        <taxon>Fabales</taxon>
        <taxon>Fabaceae</taxon>
        <taxon>Papilionoideae</taxon>
        <taxon>50 kb inversion clade</taxon>
        <taxon>genistoids sensu lato</taxon>
        <taxon>core genistoids</taxon>
        <taxon>Genisteae</taxon>
        <taxon>Lupinus</taxon>
    </lineage>
</organism>
<evidence type="ECO:0000313" key="1">
    <source>
        <dbReference type="EMBL" id="KAE9592349.1"/>
    </source>
</evidence>
<sequence>MVSRSDFWLYDFLRITTTSIFIQKCRKIFWPDHIGTWIFASRFGSRIRTKECINTLSARYKRYPSLNFMSYLYFTII</sequence>
<comment type="caution">
    <text evidence="1">The sequence shown here is derived from an EMBL/GenBank/DDBJ whole genome shotgun (WGS) entry which is preliminary data.</text>
</comment>
<proteinExistence type="predicted"/>
<dbReference type="EMBL" id="WOCE01000019">
    <property type="protein sequence ID" value="KAE9592349.1"/>
    <property type="molecule type" value="Genomic_DNA"/>
</dbReference>
<gene>
    <name evidence="1" type="ORF">Lalb_Chr19g0128381</name>
</gene>
<reference evidence="2" key="1">
    <citation type="journal article" date="2020" name="Nat. Commun.">
        <title>Genome sequence of the cluster root forming white lupin.</title>
        <authorList>
            <person name="Hufnagel B."/>
            <person name="Marques A."/>
            <person name="Soriano A."/>
            <person name="Marques L."/>
            <person name="Divol F."/>
            <person name="Doumas P."/>
            <person name="Sallet E."/>
            <person name="Mancinotti D."/>
            <person name="Carrere S."/>
            <person name="Marande W."/>
            <person name="Arribat S."/>
            <person name="Keller J."/>
            <person name="Huneau C."/>
            <person name="Blein T."/>
            <person name="Aime D."/>
            <person name="Laguerre M."/>
            <person name="Taylor J."/>
            <person name="Schubert V."/>
            <person name="Nelson M."/>
            <person name="Geu-Flores F."/>
            <person name="Crespi M."/>
            <person name="Gallardo-Guerrero K."/>
            <person name="Delaux P.-M."/>
            <person name="Salse J."/>
            <person name="Berges H."/>
            <person name="Guyot R."/>
            <person name="Gouzy J."/>
            <person name="Peret B."/>
        </authorList>
    </citation>
    <scope>NUCLEOTIDE SEQUENCE [LARGE SCALE GENOMIC DNA]</scope>
    <source>
        <strain evidence="2">cv. Amiga</strain>
    </source>
</reference>
<name>A0A6A4NYC2_LUPAL</name>
<dbReference type="Proteomes" id="UP000447434">
    <property type="component" value="Chromosome 19"/>
</dbReference>
<accession>A0A6A4NYC2</accession>
<keyword evidence="2" id="KW-1185">Reference proteome</keyword>
<protein>
    <submittedName>
        <fullName evidence="1">Uncharacterized protein</fullName>
    </submittedName>
</protein>
<evidence type="ECO:0000313" key="2">
    <source>
        <dbReference type="Proteomes" id="UP000447434"/>
    </source>
</evidence>